<evidence type="ECO:0000256" key="1">
    <source>
        <dbReference type="SAM" id="Phobius"/>
    </source>
</evidence>
<gene>
    <name evidence="2" type="ORF">A5648_08360</name>
</gene>
<comment type="caution">
    <text evidence="2">The sequence shown here is derived from an EMBL/GenBank/DDBJ whole genome shotgun (WGS) entry which is preliminary data.</text>
</comment>
<feature type="transmembrane region" description="Helical" evidence="1">
    <location>
        <begin position="39"/>
        <end position="60"/>
    </location>
</feature>
<feature type="transmembrane region" description="Helical" evidence="1">
    <location>
        <begin position="72"/>
        <end position="96"/>
    </location>
</feature>
<dbReference type="Proteomes" id="UP000093759">
    <property type="component" value="Unassembled WGS sequence"/>
</dbReference>
<protein>
    <submittedName>
        <fullName evidence="2">Uncharacterized protein</fullName>
    </submittedName>
</protein>
<accession>A0A1A3TQ73</accession>
<keyword evidence="1" id="KW-0812">Transmembrane</keyword>
<dbReference type="AlphaFoldDB" id="A0A1A3TQ73"/>
<name>A0A1A3TQ73_MYCSD</name>
<keyword evidence="1" id="KW-1133">Transmembrane helix</keyword>
<organism evidence="2 3">
    <name type="scientific">Mycolicibacter sinensis (strain JDM601)</name>
    <name type="common">Mycobacterium sinense</name>
    <dbReference type="NCBI Taxonomy" id="875328"/>
    <lineage>
        <taxon>Bacteria</taxon>
        <taxon>Bacillati</taxon>
        <taxon>Actinomycetota</taxon>
        <taxon>Actinomycetes</taxon>
        <taxon>Mycobacteriales</taxon>
        <taxon>Mycobacteriaceae</taxon>
        <taxon>Mycolicibacter</taxon>
    </lineage>
</organism>
<evidence type="ECO:0000313" key="3">
    <source>
        <dbReference type="Proteomes" id="UP000093759"/>
    </source>
</evidence>
<feature type="transmembrane region" description="Helical" evidence="1">
    <location>
        <begin position="12"/>
        <end position="33"/>
    </location>
</feature>
<reference evidence="3" key="1">
    <citation type="submission" date="2016-06" db="EMBL/GenBank/DDBJ databases">
        <authorList>
            <person name="Sutton G."/>
            <person name="Brinkac L."/>
            <person name="Sanka R."/>
            <person name="Adams M."/>
            <person name="Lau E."/>
            <person name="Garcia-Basteiro A."/>
            <person name="Lopez-Varela E."/>
            <person name="Palencia S."/>
        </authorList>
    </citation>
    <scope>NUCLEOTIDE SEQUENCE [LARGE SCALE GENOMIC DNA]</scope>
    <source>
        <strain evidence="3">1274684.2</strain>
    </source>
</reference>
<evidence type="ECO:0000313" key="2">
    <source>
        <dbReference type="EMBL" id="OBK84806.1"/>
    </source>
</evidence>
<proteinExistence type="predicted"/>
<sequence>MTTPSPATPYGPRGFIAALTAIAIVETATWVWLPYWFANLFFFAVATAVVVPAGLFLRELPDDSGQVGRGILLGYLATPLTIAVTVIPTLVITQLLHLA</sequence>
<keyword evidence="1" id="KW-0472">Membrane</keyword>
<dbReference type="EMBL" id="LZMF01000122">
    <property type="protein sequence ID" value="OBK84806.1"/>
    <property type="molecule type" value="Genomic_DNA"/>
</dbReference>